<dbReference type="InterPro" id="IPR036873">
    <property type="entry name" value="Rhodanese-like_dom_sf"/>
</dbReference>
<dbReference type="Gene3D" id="3.40.250.10">
    <property type="entry name" value="Rhodanese-like domain"/>
    <property type="match status" value="2"/>
</dbReference>
<dbReference type="PROSITE" id="PS50206">
    <property type="entry name" value="RHODANESE_3"/>
    <property type="match status" value="2"/>
</dbReference>
<dbReference type="PANTHER" id="PTHR43855:SF1">
    <property type="entry name" value="THIOSULFATE SULFURTRANSFERASE"/>
    <property type="match status" value="1"/>
</dbReference>
<feature type="domain" description="Rhodanese" evidence="2">
    <location>
        <begin position="175"/>
        <end position="282"/>
    </location>
</feature>
<evidence type="ECO:0000313" key="3">
    <source>
        <dbReference type="EMBL" id="TGL58377.1"/>
    </source>
</evidence>
<dbReference type="SUPFAM" id="SSF52821">
    <property type="entry name" value="Rhodanese/Cell cycle control phosphatase"/>
    <property type="match status" value="2"/>
</dbReference>
<dbReference type="CDD" id="cd01448">
    <property type="entry name" value="TST_Repeat_1"/>
    <property type="match status" value="1"/>
</dbReference>
<accession>A0A4R9JYN5</accession>
<dbReference type="AlphaFoldDB" id="A0A4R9JYN5"/>
<dbReference type="InterPro" id="IPR051126">
    <property type="entry name" value="Thiosulfate_sulfurtransferase"/>
</dbReference>
<proteinExistence type="predicted"/>
<sequence length="284" mass="31780">MGKTGAKTQIRFSMIVGSDWLFEHLQDPNIRIVDIRGRVESTEPRYHSEPELYAVSHIPGAVFIDWTKDIVDLEDPVPVNLASPEKFSELMSSLGISNETTVVAYDDHNRMFSSRLVWALRYYGHTKAKILDGGFANWVREGKPADTSVPKYDRKNFIAVPHPYLKKSADQVQFRSSDTLLLDGRRPEVFAKGFIPGAINISHTSLTDPNTGKFLSKDKLQISFQNVGVDIHSLPEKIICYCNGGVSATVVVTALGILGREDISVYDGSWNEWGKDPNRPKDQV</sequence>
<reference evidence="3" key="1">
    <citation type="journal article" date="2019" name="PLoS Negl. Trop. Dis.">
        <title>Revisiting the worldwide diversity of Leptospira species in the environment.</title>
        <authorList>
            <person name="Vincent A.T."/>
            <person name="Schiettekatte O."/>
            <person name="Bourhy P."/>
            <person name="Veyrier F.J."/>
            <person name="Picardeau M."/>
        </authorList>
    </citation>
    <scope>NUCLEOTIDE SEQUENCE [LARGE SCALE GENOMIC DNA]</scope>
    <source>
        <strain evidence="3">201702455</strain>
    </source>
</reference>
<dbReference type="OrthoDB" id="9770030at2"/>
<keyword evidence="1" id="KW-0677">Repeat</keyword>
<dbReference type="CDD" id="cd01449">
    <property type="entry name" value="TST_Repeat_2"/>
    <property type="match status" value="1"/>
</dbReference>
<gene>
    <name evidence="3" type="ORF">EHQ64_19000</name>
</gene>
<dbReference type="EMBL" id="RQGF01000042">
    <property type="protein sequence ID" value="TGL58377.1"/>
    <property type="molecule type" value="Genomic_DNA"/>
</dbReference>
<keyword evidence="4" id="KW-1185">Reference proteome</keyword>
<keyword evidence="3" id="KW-0808">Transferase</keyword>
<dbReference type="Proteomes" id="UP000297762">
    <property type="component" value="Unassembled WGS sequence"/>
</dbReference>
<dbReference type="InterPro" id="IPR001763">
    <property type="entry name" value="Rhodanese-like_dom"/>
</dbReference>
<feature type="domain" description="Rhodanese" evidence="2">
    <location>
        <begin position="26"/>
        <end position="147"/>
    </location>
</feature>
<dbReference type="GO" id="GO:0004792">
    <property type="term" value="F:thiosulfate-cyanide sulfurtransferase activity"/>
    <property type="evidence" value="ECO:0007669"/>
    <property type="project" value="InterPro"/>
</dbReference>
<dbReference type="RefSeq" id="WP_135651383.1">
    <property type="nucleotide sequence ID" value="NZ_RQGF01000042.1"/>
</dbReference>
<dbReference type="InterPro" id="IPR001307">
    <property type="entry name" value="Thiosulphate_STrfase_CS"/>
</dbReference>
<dbReference type="PANTHER" id="PTHR43855">
    <property type="entry name" value="THIOSULFATE SULFURTRANSFERASE"/>
    <property type="match status" value="1"/>
</dbReference>
<organism evidence="3 4">
    <name type="scientific">Leptospira sarikeiensis</name>
    <dbReference type="NCBI Taxonomy" id="2484943"/>
    <lineage>
        <taxon>Bacteria</taxon>
        <taxon>Pseudomonadati</taxon>
        <taxon>Spirochaetota</taxon>
        <taxon>Spirochaetia</taxon>
        <taxon>Leptospirales</taxon>
        <taxon>Leptospiraceae</taxon>
        <taxon>Leptospira</taxon>
    </lineage>
</organism>
<evidence type="ECO:0000256" key="1">
    <source>
        <dbReference type="ARBA" id="ARBA00022737"/>
    </source>
</evidence>
<name>A0A4R9JYN5_9LEPT</name>
<evidence type="ECO:0000259" key="2">
    <source>
        <dbReference type="PROSITE" id="PS50206"/>
    </source>
</evidence>
<comment type="caution">
    <text evidence="3">The sequence shown here is derived from an EMBL/GenBank/DDBJ whole genome shotgun (WGS) entry which is preliminary data.</text>
</comment>
<protein>
    <submittedName>
        <fullName evidence="3">Sulfurtransferase</fullName>
    </submittedName>
</protein>
<dbReference type="SMART" id="SM00450">
    <property type="entry name" value="RHOD"/>
    <property type="match status" value="2"/>
</dbReference>
<dbReference type="Pfam" id="PF00581">
    <property type="entry name" value="Rhodanese"/>
    <property type="match status" value="2"/>
</dbReference>
<dbReference type="PROSITE" id="PS00380">
    <property type="entry name" value="RHODANESE_1"/>
    <property type="match status" value="1"/>
</dbReference>
<evidence type="ECO:0000313" key="4">
    <source>
        <dbReference type="Proteomes" id="UP000297762"/>
    </source>
</evidence>